<keyword evidence="3" id="KW-0547">Nucleotide-binding</keyword>
<keyword evidence="7" id="KW-1185">Reference proteome</keyword>
<comment type="caution">
    <text evidence="6">The sequence shown here is derived from an EMBL/GenBank/DDBJ whole genome shotgun (WGS) entry which is preliminary data.</text>
</comment>
<dbReference type="SMART" id="SM00382">
    <property type="entry name" value="AAA"/>
    <property type="match status" value="1"/>
</dbReference>
<keyword evidence="4 6" id="KW-0067">ATP-binding</keyword>
<evidence type="ECO:0000256" key="1">
    <source>
        <dbReference type="ARBA" id="ARBA00005417"/>
    </source>
</evidence>
<sequence>MKKILEVSNLDVKLKERTLISRLSFEINSGTLTCITGENGVGKTTMVKTLLKNFKNNNHVNFHIKRNQVQYVPQLRNIDDDYPLMIKDFIGLGLQNKLLPWLSKKEKLSIEQVMNETNLAHLARTPLGKASGGEQQRVFLAQALVSNPKLLILDESTASMDKDAKIELLKLVKNITEKTDTAVIFITHDPLLVQKFGDYDLEIKNQEGILKSVKGVNN</sequence>
<reference evidence="6 7" key="1">
    <citation type="submission" date="2021-11" db="EMBL/GenBank/DDBJ databases">
        <title>Comparative genomics of bee honey and flower isolates.</title>
        <authorList>
            <person name="Bechtner J.D."/>
            <person name="Gallus M.K."/>
            <person name="Ehrmann M."/>
        </authorList>
    </citation>
    <scope>NUCLEOTIDE SEQUENCE [LARGE SCALE GENOMIC DNA]</scope>
    <source>
        <strain evidence="6 7">M161</strain>
    </source>
</reference>
<evidence type="ECO:0000256" key="2">
    <source>
        <dbReference type="ARBA" id="ARBA00022448"/>
    </source>
</evidence>
<dbReference type="RefSeq" id="WP_220751434.1">
    <property type="nucleotide sequence ID" value="NZ_BPLL01000015.1"/>
</dbReference>
<keyword evidence="2" id="KW-0813">Transport</keyword>
<dbReference type="Pfam" id="PF00005">
    <property type="entry name" value="ABC_tran"/>
    <property type="match status" value="1"/>
</dbReference>
<comment type="similarity">
    <text evidence="1">Belongs to the ABC transporter superfamily.</text>
</comment>
<evidence type="ECO:0000259" key="5">
    <source>
        <dbReference type="PROSITE" id="PS50893"/>
    </source>
</evidence>
<dbReference type="SUPFAM" id="SSF52540">
    <property type="entry name" value="P-loop containing nucleoside triphosphate hydrolases"/>
    <property type="match status" value="1"/>
</dbReference>
<organism evidence="6 7">
    <name type="scientific">Apilactobacillus xinyiensis</name>
    <dbReference type="NCBI Taxonomy" id="2841032"/>
    <lineage>
        <taxon>Bacteria</taxon>
        <taxon>Bacillati</taxon>
        <taxon>Bacillota</taxon>
        <taxon>Bacilli</taxon>
        <taxon>Lactobacillales</taxon>
        <taxon>Lactobacillaceae</taxon>
        <taxon>Apilactobacillus</taxon>
    </lineage>
</organism>
<evidence type="ECO:0000256" key="4">
    <source>
        <dbReference type="ARBA" id="ARBA00022840"/>
    </source>
</evidence>
<gene>
    <name evidence="6" type="ORF">LNP07_03725</name>
</gene>
<dbReference type="InterPro" id="IPR003593">
    <property type="entry name" value="AAA+_ATPase"/>
</dbReference>
<dbReference type="PANTHER" id="PTHR42734">
    <property type="entry name" value="METAL TRANSPORT SYSTEM ATP-BINDING PROTEIN TM_0124-RELATED"/>
    <property type="match status" value="1"/>
</dbReference>
<dbReference type="InterPro" id="IPR003439">
    <property type="entry name" value="ABC_transporter-like_ATP-bd"/>
</dbReference>
<dbReference type="InterPro" id="IPR027417">
    <property type="entry name" value="P-loop_NTPase"/>
</dbReference>
<dbReference type="Gene3D" id="3.40.50.300">
    <property type="entry name" value="P-loop containing nucleotide triphosphate hydrolases"/>
    <property type="match status" value="1"/>
</dbReference>
<dbReference type="PANTHER" id="PTHR42734:SF17">
    <property type="entry name" value="METAL TRANSPORT SYSTEM ATP-BINDING PROTEIN TM_0124-RELATED"/>
    <property type="match status" value="1"/>
</dbReference>
<evidence type="ECO:0000256" key="3">
    <source>
        <dbReference type="ARBA" id="ARBA00022741"/>
    </source>
</evidence>
<dbReference type="Proteomes" id="UP001522905">
    <property type="component" value="Unassembled WGS sequence"/>
</dbReference>
<dbReference type="InterPro" id="IPR050153">
    <property type="entry name" value="Metal_Ion_Import_ABC"/>
</dbReference>
<dbReference type="PROSITE" id="PS50893">
    <property type="entry name" value="ABC_TRANSPORTER_2"/>
    <property type="match status" value="1"/>
</dbReference>
<evidence type="ECO:0000313" key="6">
    <source>
        <dbReference type="EMBL" id="MCK8624619.1"/>
    </source>
</evidence>
<name>A0ABT0I1N3_9LACO</name>
<protein>
    <submittedName>
        <fullName evidence="6">ATP-binding cassette domain-containing protein</fullName>
    </submittedName>
</protein>
<accession>A0ABT0I1N3</accession>
<dbReference type="GO" id="GO:0005524">
    <property type="term" value="F:ATP binding"/>
    <property type="evidence" value="ECO:0007669"/>
    <property type="project" value="UniProtKB-KW"/>
</dbReference>
<dbReference type="EMBL" id="JAJIAO010000002">
    <property type="protein sequence ID" value="MCK8624619.1"/>
    <property type="molecule type" value="Genomic_DNA"/>
</dbReference>
<proteinExistence type="inferred from homology"/>
<evidence type="ECO:0000313" key="7">
    <source>
        <dbReference type="Proteomes" id="UP001522905"/>
    </source>
</evidence>
<feature type="domain" description="ABC transporter" evidence="5">
    <location>
        <begin position="5"/>
        <end position="215"/>
    </location>
</feature>